<protein>
    <submittedName>
        <fullName evidence="1">Uncharacterized protein</fullName>
    </submittedName>
</protein>
<dbReference type="AlphaFoldDB" id="A0A4R0RPI2"/>
<comment type="caution">
    <text evidence="1">The sequence shown here is derived from an EMBL/GenBank/DDBJ whole genome shotgun (WGS) entry which is preliminary data.</text>
</comment>
<evidence type="ECO:0000313" key="1">
    <source>
        <dbReference type="EMBL" id="TCD65708.1"/>
    </source>
</evidence>
<name>A0A4R0RPI2_9APHY</name>
<organism evidence="1 2">
    <name type="scientific">Steccherinum ochraceum</name>
    <dbReference type="NCBI Taxonomy" id="92696"/>
    <lineage>
        <taxon>Eukaryota</taxon>
        <taxon>Fungi</taxon>
        <taxon>Dikarya</taxon>
        <taxon>Basidiomycota</taxon>
        <taxon>Agaricomycotina</taxon>
        <taxon>Agaricomycetes</taxon>
        <taxon>Polyporales</taxon>
        <taxon>Steccherinaceae</taxon>
        <taxon>Steccherinum</taxon>
    </lineage>
</organism>
<accession>A0A4R0RPI2</accession>
<proteinExistence type="predicted"/>
<dbReference type="OrthoDB" id="3269405at2759"/>
<keyword evidence="2" id="KW-1185">Reference proteome</keyword>
<gene>
    <name evidence="1" type="ORF">EIP91_002284</name>
</gene>
<dbReference type="EMBL" id="RWJN01000167">
    <property type="protein sequence ID" value="TCD65708.1"/>
    <property type="molecule type" value="Genomic_DNA"/>
</dbReference>
<sequence length="186" mass="20240">MPVSGYSSLSGAIPPIFQAPRPTLPANRVLLPQPTWTPTGFAKVDCAQRSNQHIAFDMLGAPVGFGCSVMDIAARGNLSNWIQKADDPLGLACDKIQIRIVWPGYEHLDFQRGLAITPGMNRGQLALQVAKIVMTYVGKLSMETPNAAGAKWRVCPGNVGIEHVYLASIFCVHANTFQVVLHLQFR</sequence>
<evidence type="ECO:0000313" key="2">
    <source>
        <dbReference type="Proteomes" id="UP000292702"/>
    </source>
</evidence>
<reference evidence="1 2" key="1">
    <citation type="submission" date="2018-11" db="EMBL/GenBank/DDBJ databases">
        <title>Genome assembly of Steccherinum ochraceum LE-BIN_3174, the white-rot fungus of the Steccherinaceae family (The Residual Polyporoid clade, Polyporales, Basidiomycota).</title>
        <authorList>
            <person name="Fedorova T.V."/>
            <person name="Glazunova O.A."/>
            <person name="Landesman E.O."/>
            <person name="Moiseenko K.V."/>
            <person name="Psurtseva N.V."/>
            <person name="Savinova O.S."/>
            <person name="Shakhova N.V."/>
            <person name="Tyazhelova T.V."/>
            <person name="Vasina D.V."/>
        </authorList>
    </citation>
    <scope>NUCLEOTIDE SEQUENCE [LARGE SCALE GENOMIC DNA]</scope>
    <source>
        <strain evidence="1 2">LE-BIN_3174</strain>
    </source>
</reference>
<dbReference type="Proteomes" id="UP000292702">
    <property type="component" value="Unassembled WGS sequence"/>
</dbReference>